<evidence type="ECO:0000256" key="3">
    <source>
        <dbReference type="ARBA" id="ARBA00004961"/>
    </source>
</evidence>
<name>A0A9J6ZNG9_9BACT</name>
<reference evidence="9" key="1">
    <citation type="submission" date="2022-05" db="EMBL/GenBank/DDBJ databases">
        <authorList>
            <person name="Sun X."/>
        </authorList>
    </citation>
    <scope>NUCLEOTIDE SEQUENCE</scope>
    <source>
        <strain evidence="9">Ai-910</strain>
    </source>
</reference>
<organism evidence="9 10">
    <name type="scientific">Xiashengella succiniciproducens</name>
    <dbReference type="NCBI Taxonomy" id="2949635"/>
    <lineage>
        <taxon>Bacteria</taxon>
        <taxon>Pseudomonadati</taxon>
        <taxon>Bacteroidota</taxon>
        <taxon>Bacteroidia</taxon>
        <taxon>Marinilabiliales</taxon>
        <taxon>Marinilabiliaceae</taxon>
        <taxon>Xiashengella</taxon>
    </lineage>
</organism>
<proteinExistence type="inferred from homology"/>
<sequence>MEILIFEDKTALARSFGELLSGIATDRDSVYIALSGGSTPKVIFDLLAAEFRRKIDWGKLKFFWGDDRCVPPDHPDSNYGMTRQHLFDKLPIPESNIYRVKGELPVAEAVADYIEVVDKVVPKKNGLPRFDIMMLGMGDDGHTASIFPYAIDLWESPNLCEEATHPQSGQKRVTMTGNVINNSELTVFLVTGSNKAEKVDEIINGKVGFSQYPAALADGDKLLWMLDKEAAANLM</sequence>
<dbReference type="GO" id="GO:0005975">
    <property type="term" value="P:carbohydrate metabolic process"/>
    <property type="evidence" value="ECO:0007669"/>
    <property type="project" value="UniProtKB-UniRule"/>
</dbReference>
<keyword evidence="7 9" id="KW-0378">Hydrolase</keyword>
<dbReference type="RefSeq" id="WP_250722961.1">
    <property type="nucleotide sequence ID" value="NZ_CP098400.1"/>
</dbReference>
<comment type="function">
    <text evidence="2 7">Hydrolysis of 6-phosphogluconolactone to 6-phosphogluconate.</text>
</comment>
<evidence type="ECO:0000256" key="1">
    <source>
        <dbReference type="ARBA" id="ARBA00000832"/>
    </source>
</evidence>
<comment type="catalytic activity">
    <reaction evidence="1 7">
        <text>6-phospho-D-glucono-1,5-lactone + H2O = 6-phospho-D-gluconate + H(+)</text>
        <dbReference type="Rhea" id="RHEA:12556"/>
        <dbReference type="ChEBI" id="CHEBI:15377"/>
        <dbReference type="ChEBI" id="CHEBI:15378"/>
        <dbReference type="ChEBI" id="CHEBI:57955"/>
        <dbReference type="ChEBI" id="CHEBI:58759"/>
        <dbReference type="EC" id="3.1.1.31"/>
    </reaction>
</comment>
<evidence type="ECO:0000313" key="10">
    <source>
        <dbReference type="Proteomes" id="UP001056426"/>
    </source>
</evidence>
<comment type="pathway">
    <text evidence="3 7">Carbohydrate degradation; pentose phosphate pathway; D-ribulose 5-phosphate from D-glucose 6-phosphate (oxidative stage): step 2/3.</text>
</comment>
<dbReference type="NCBIfam" id="TIGR01198">
    <property type="entry name" value="pgl"/>
    <property type="match status" value="1"/>
</dbReference>
<reference evidence="9" key="2">
    <citation type="submission" date="2022-06" db="EMBL/GenBank/DDBJ databases">
        <title>Xiashengella guii gen. nov. sp. nov., a bacterium isolated form anaerobic digestion tank.</title>
        <authorList>
            <person name="Huang H."/>
        </authorList>
    </citation>
    <scope>NUCLEOTIDE SEQUENCE</scope>
    <source>
        <strain evidence="9">Ai-910</strain>
    </source>
</reference>
<dbReference type="SUPFAM" id="SSF100950">
    <property type="entry name" value="NagB/RpiA/CoA transferase-like"/>
    <property type="match status" value="1"/>
</dbReference>
<evidence type="ECO:0000259" key="8">
    <source>
        <dbReference type="Pfam" id="PF01182"/>
    </source>
</evidence>
<accession>A0A9J6ZNG9</accession>
<gene>
    <name evidence="7 9" type="primary">pgl</name>
    <name evidence="9" type="ORF">M9189_10245</name>
</gene>
<evidence type="ECO:0000256" key="4">
    <source>
        <dbReference type="ARBA" id="ARBA00010662"/>
    </source>
</evidence>
<dbReference type="InterPro" id="IPR006148">
    <property type="entry name" value="Glc/Gal-6P_isomerase"/>
</dbReference>
<dbReference type="KEGG" id="alkq:M9189_10245"/>
<dbReference type="InterPro" id="IPR037171">
    <property type="entry name" value="NagB/RpiA_transferase-like"/>
</dbReference>
<dbReference type="Gene3D" id="3.40.50.1360">
    <property type="match status" value="1"/>
</dbReference>
<dbReference type="InterPro" id="IPR005900">
    <property type="entry name" value="6-phosphogluconolactonase_DevB"/>
</dbReference>
<dbReference type="EC" id="3.1.1.31" evidence="5 7"/>
<dbReference type="PANTHER" id="PTHR11054">
    <property type="entry name" value="6-PHOSPHOGLUCONOLACTONASE"/>
    <property type="match status" value="1"/>
</dbReference>
<dbReference type="EMBL" id="CP098400">
    <property type="protein sequence ID" value="URW79233.1"/>
    <property type="molecule type" value="Genomic_DNA"/>
</dbReference>
<dbReference type="GO" id="GO:0017057">
    <property type="term" value="F:6-phosphogluconolactonase activity"/>
    <property type="evidence" value="ECO:0007669"/>
    <property type="project" value="UniProtKB-UniRule"/>
</dbReference>
<dbReference type="Proteomes" id="UP001056426">
    <property type="component" value="Chromosome"/>
</dbReference>
<protein>
    <recommendedName>
        <fullName evidence="6 7">6-phosphogluconolactonase</fullName>
        <shortName evidence="7">6PGL</shortName>
        <ecNumber evidence="5 7">3.1.1.31</ecNumber>
    </recommendedName>
</protein>
<dbReference type="PANTHER" id="PTHR11054:SF0">
    <property type="entry name" value="6-PHOSPHOGLUCONOLACTONASE"/>
    <property type="match status" value="1"/>
</dbReference>
<evidence type="ECO:0000256" key="7">
    <source>
        <dbReference type="RuleBase" id="RU365095"/>
    </source>
</evidence>
<feature type="domain" description="Glucosamine/galactosamine-6-phosphate isomerase" evidence="8">
    <location>
        <begin position="11"/>
        <end position="224"/>
    </location>
</feature>
<comment type="similarity">
    <text evidence="4 7">Belongs to the glucosamine/galactosamine-6-phosphate isomerase family. 6-phosphogluconolactonase subfamily.</text>
</comment>
<dbReference type="InterPro" id="IPR039104">
    <property type="entry name" value="6PGL"/>
</dbReference>
<evidence type="ECO:0000256" key="5">
    <source>
        <dbReference type="ARBA" id="ARBA00013198"/>
    </source>
</evidence>
<evidence type="ECO:0000256" key="6">
    <source>
        <dbReference type="ARBA" id="ARBA00020337"/>
    </source>
</evidence>
<dbReference type="CDD" id="cd01400">
    <property type="entry name" value="6PGL"/>
    <property type="match status" value="1"/>
</dbReference>
<evidence type="ECO:0000256" key="2">
    <source>
        <dbReference type="ARBA" id="ARBA00002681"/>
    </source>
</evidence>
<keyword evidence="10" id="KW-1185">Reference proteome</keyword>
<dbReference type="AlphaFoldDB" id="A0A9J6ZNG9"/>
<evidence type="ECO:0000313" key="9">
    <source>
        <dbReference type="EMBL" id="URW79233.1"/>
    </source>
</evidence>
<dbReference type="Pfam" id="PF01182">
    <property type="entry name" value="Glucosamine_iso"/>
    <property type="match status" value="1"/>
</dbReference>
<dbReference type="GO" id="GO:0006098">
    <property type="term" value="P:pentose-phosphate shunt"/>
    <property type="evidence" value="ECO:0007669"/>
    <property type="project" value="InterPro"/>
</dbReference>